<evidence type="ECO:0000256" key="2">
    <source>
        <dbReference type="SAM" id="MobiDB-lite"/>
    </source>
</evidence>
<feature type="compositionally biased region" description="Basic residues" evidence="2">
    <location>
        <begin position="121"/>
        <end position="137"/>
    </location>
</feature>
<evidence type="ECO:0000313" key="3">
    <source>
        <dbReference type="EMBL" id="EJK58268.1"/>
    </source>
</evidence>
<dbReference type="AlphaFoldDB" id="K0RWY1"/>
<protein>
    <submittedName>
        <fullName evidence="3">Uncharacterized protein</fullName>
    </submittedName>
</protein>
<evidence type="ECO:0000313" key="4">
    <source>
        <dbReference type="Proteomes" id="UP000266841"/>
    </source>
</evidence>
<sequence length="286" mass="31894">CKLGVCGALCGSVWHDCKDSIDRTKSDELIDEPPHDAVICATCLVVLRGNASPSSMGETNETNETDDVTDWIPFNGTVAGKTWVSPGYWEVYILGPTTTYLSILLQERGNSKEMRQSGKGGRAHIRKEAKKKARIERHHGSDRGFDIKTKVQVAGIAQNEDASAMRARETRFAAISTQIRTTENKIERLNRRLDRAEKKGKQEEAEEIEELIEDEESHLDSLESELEELKNEEVKKNPIVTKVIEQAADMMGVKVGSTSTEQVARMSKEQQDNGSPLFDVDDEDSE</sequence>
<accession>K0RWY1</accession>
<comment type="caution">
    <text evidence="3">The sequence shown here is derived from an EMBL/GenBank/DDBJ whole genome shotgun (WGS) entry which is preliminary data.</text>
</comment>
<keyword evidence="4" id="KW-1185">Reference proteome</keyword>
<feature type="coiled-coil region" evidence="1">
    <location>
        <begin position="172"/>
        <end position="232"/>
    </location>
</feature>
<feature type="region of interest" description="Disordered" evidence="2">
    <location>
        <begin position="111"/>
        <end position="137"/>
    </location>
</feature>
<feature type="region of interest" description="Disordered" evidence="2">
    <location>
        <begin position="255"/>
        <end position="286"/>
    </location>
</feature>
<feature type="non-terminal residue" evidence="3">
    <location>
        <position position="1"/>
    </location>
</feature>
<dbReference type="EMBL" id="AGNL01025736">
    <property type="protein sequence ID" value="EJK58268.1"/>
    <property type="molecule type" value="Genomic_DNA"/>
</dbReference>
<dbReference type="Gene3D" id="3.40.50.300">
    <property type="entry name" value="P-loop containing nucleotide triphosphate hydrolases"/>
    <property type="match status" value="1"/>
</dbReference>
<dbReference type="Proteomes" id="UP000266841">
    <property type="component" value="Unassembled WGS sequence"/>
</dbReference>
<reference evidence="3 4" key="1">
    <citation type="journal article" date="2012" name="Genome Biol.">
        <title>Genome and low-iron response of an oceanic diatom adapted to chronic iron limitation.</title>
        <authorList>
            <person name="Lommer M."/>
            <person name="Specht M."/>
            <person name="Roy A.S."/>
            <person name="Kraemer L."/>
            <person name="Andreson R."/>
            <person name="Gutowska M.A."/>
            <person name="Wolf J."/>
            <person name="Bergner S.V."/>
            <person name="Schilhabel M.B."/>
            <person name="Klostermeier U.C."/>
            <person name="Beiko R.G."/>
            <person name="Rosenstiel P."/>
            <person name="Hippler M."/>
            <person name="Laroche J."/>
        </authorList>
    </citation>
    <scope>NUCLEOTIDE SEQUENCE [LARGE SCALE GENOMIC DNA]</scope>
    <source>
        <strain evidence="3 4">CCMP1005</strain>
    </source>
</reference>
<keyword evidence="1" id="KW-0175">Coiled coil</keyword>
<evidence type="ECO:0000256" key="1">
    <source>
        <dbReference type="SAM" id="Coils"/>
    </source>
</evidence>
<gene>
    <name evidence="3" type="ORF">THAOC_21625</name>
</gene>
<proteinExistence type="predicted"/>
<name>K0RWY1_THAOC</name>
<dbReference type="InterPro" id="IPR027417">
    <property type="entry name" value="P-loop_NTPase"/>
</dbReference>
<organism evidence="3 4">
    <name type="scientific">Thalassiosira oceanica</name>
    <name type="common">Marine diatom</name>
    <dbReference type="NCBI Taxonomy" id="159749"/>
    <lineage>
        <taxon>Eukaryota</taxon>
        <taxon>Sar</taxon>
        <taxon>Stramenopiles</taxon>
        <taxon>Ochrophyta</taxon>
        <taxon>Bacillariophyta</taxon>
        <taxon>Coscinodiscophyceae</taxon>
        <taxon>Thalassiosirophycidae</taxon>
        <taxon>Thalassiosirales</taxon>
        <taxon>Thalassiosiraceae</taxon>
        <taxon>Thalassiosira</taxon>
    </lineage>
</organism>